<evidence type="ECO:0000256" key="10">
    <source>
        <dbReference type="RuleBase" id="RU003756"/>
    </source>
</evidence>
<dbReference type="EMBL" id="RBTX01000271">
    <property type="protein sequence ID" value="RMU35264.1"/>
    <property type="molecule type" value="Genomic_DNA"/>
</dbReference>
<protein>
    <recommendedName>
        <fullName evidence="2 9">DNA mismatch repair protein MutS</fullName>
    </recommendedName>
</protein>
<evidence type="ECO:0000313" key="14">
    <source>
        <dbReference type="Proteomes" id="UP000281514"/>
    </source>
</evidence>
<dbReference type="Gene3D" id="3.40.1170.10">
    <property type="entry name" value="DNA repair protein MutS, domain I"/>
    <property type="match status" value="1"/>
</dbReference>
<dbReference type="InterPro" id="IPR016151">
    <property type="entry name" value="DNA_mismatch_repair_MutS_N"/>
</dbReference>
<keyword evidence="5 9" id="KW-0067">ATP-binding</keyword>
<dbReference type="Gene3D" id="3.30.420.110">
    <property type="entry name" value="MutS, connector domain"/>
    <property type="match status" value="1"/>
</dbReference>
<dbReference type="Pfam" id="PF05188">
    <property type="entry name" value="MutS_II"/>
    <property type="match status" value="1"/>
</dbReference>
<dbReference type="InterPro" id="IPR000432">
    <property type="entry name" value="DNA_mismatch_repair_MutS_C"/>
</dbReference>
<evidence type="ECO:0000256" key="8">
    <source>
        <dbReference type="ARBA" id="ARBA00024647"/>
    </source>
</evidence>
<organism evidence="13 14">
    <name type="scientific">Pseudomonas avellanae</name>
    <dbReference type="NCBI Taxonomy" id="46257"/>
    <lineage>
        <taxon>Bacteria</taxon>
        <taxon>Pseudomonadati</taxon>
        <taxon>Pseudomonadota</taxon>
        <taxon>Gammaproteobacteria</taxon>
        <taxon>Pseudomonadales</taxon>
        <taxon>Pseudomonadaceae</taxon>
        <taxon>Pseudomonas</taxon>
    </lineage>
</organism>
<dbReference type="PIRSF" id="PIRSF037677">
    <property type="entry name" value="DNA_mis_repair_Msh6"/>
    <property type="match status" value="1"/>
</dbReference>
<dbReference type="AlphaFoldDB" id="A0A3M5TPM2"/>
<dbReference type="FunFam" id="3.40.50.300:FF:000283">
    <property type="entry name" value="DNA mismatch repair protein MutS"/>
    <property type="match status" value="1"/>
</dbReference>
<dbReference type="InterPro" id="IPR007860">
    <property type="entry name" value="DNA_mmatch_repair_MutS_con_dom"/>
</dbReference>
<dbReference type="CDD" id="cd03284">
    <property type="entry name" value="ABC_MutS1"/>
    <property type="match status" value="1"/>
</dbReference>
<comment type="function">
    <text evidence="8 9">This protein is involved in the repair of mismatches in DNA. It is possible that it carries out the mismatch recognition step. This protein has a weak ATPase activity.</text>
</comment>
<dbReference type="PROSITE" id="PS00486">
    <property type="entry name" value="DNA_MISMATCH_REPAIR_2"/>
    <property type="match status" value="1"/>
</dbReference>
<keyword evidence="4 9" id="KW-0227">DNA damage</keyword>
<dbReference type="InterPro" id="IPR007695">
    <property type="entry name" value="DNA_mismatch_repair_MutS-lik_N"/>
</dbReference>
<dbReference type="Proteomes" id="UP000281514">
    <property type="component" value="Unassembled WGS sequence"/>
</dbReference>
<dbReference type="Pfam" id="PF05190">
    <property type="entry name" value="MutS_IV"/>
    <property type="match status" value="1"/>
</dbReference>
<dbReference type="Gene3D" id="3.40.50.300">
    <property type="entry name" value="P-loop containing nucleotide triphosphate hydrolases"/>
    <property type="match status" value="1"/>
</dbReference>
<proteinExistence type="inferred from homology"/>
<comment type="caution">
    <text evidence="13">The sequence shown here is derived from an EMBL/GenBank/DDBJ whole genome shotgun (WGS) entry which is preliminary data.</text>
</comment>
<evidence type="ECO:0000313" key="13">
    <source>
        <dbReference type="EMBL" id="RMU35264.1"/>
    </source>
</evidence>
<dbReference type="PANTHER" id="PTHR11361">
    <property type="entry name" value="DNA MISMATCH REPAIR PROTEIN MUTS FAMILY MEMBER"/>
    <property type="match status" value="1"/>
</dbReference>
<dbReference type="SUPFAM" id="SSF52540">
    <property type="entry name" value="P-loop containing nucleoside triphosphate hydrolases"/>
    <property type="match status" value="1"/>
</dbReference>
<dbReference type="InterPro" id="IPR005748">
    <property type="entry name" value="DNA_mismatch_repair_MutS"/>
</dbReference>
<evidence type="ECO:0000256" key="3">
    <source>
        <dbReference type="ARBA" id="ARBA00022741"/>
    </source>
</evidence>
<keyword evidence="6 9" id="KW-0238">DNA-binding</keyword>
<dbReference type="Gene3D" id="6.10.140.430">
    <property type="match status" value="1"/>
</dbReference>
<feature type="region of interest" description="Disordered" evidence="11">
    <location>
        <begin position="1"/>
        <end position="28"/>
    </location>
</feature>
<evidence type="ECO:0000256" key="9">
    <source>
        <dbReference type="HAMAP-Rule" id="MF_00096"/>
    </source>
</evidence>
<dbReference type="GO" id="GO:0003684">
    <property type="term" value="F:damaged DNA binding"/>
    <property type="evidence" value="ECO:0007669"/>
    <property type="project" value="UniProtKB-UniRule"/>
</dbReference>
<dbReference type="GO" id="GO:0005524">
    <property type="term" value="F:ATP binding"/>
    <property type="evidence" value="ECO:0007669"/>
    <property type="project" value="UniProtKB-UniRule"/>
</dbReference>
<dbReference type="HAMAP" id="MF_00096">
    <property type="entry name" value="MutS"/>
    <property type="match status" value="1"/>
</dbReference>
<dbReference type="FunFam" id="1.10.1420.10:FF:000002">
    <property type="entry name" value="DNA mismatch repair protein MutS"/>
    <property type="match status" value="1"/>
</dbReference>
<dbReference type="InterPro" id="IPR045076">
    <property type="entry name" value="MutS"/>
</dbReference>
<dbReference type="NCBIfam" id="TIGR01070">
    <property type="entry name" value="mutS1"/>
    <property type="match status" value="1"/>
</dbReference>
<comment type="similarity">
    <text evidence="1 9 10">Belongs to the DNA mismatch repair MutS family.</text>
</comment>
<dbReference type="Pfam" id="PF01624">
    <property type="entry name" value="MutS_I"/>
    <property type="match status" value="1"/>
</dbReference>
<dbReference type="SUPFAM" id="SSF53150">
    <property type="entry name" value="DNA repair protein MutS, domain II"/>
    <property type="match status" value="1"/>
</dbReference>
<feature type="domain" description="DNA mismatch repair proteins mutS family" evidence="12">
    <location>
        <begin position="736"/>
        <end position="752"/>
    </location>
</feature>
<feature type="binding site" evidence="9">
    <location>
        <begin position="662"/>
        <end position="669"/>
    </location>
    <ligand>
        <name>ATP</name>
        <dbReference type="ChEBI" id="CHEBI:30616"/>
    </ligand>
</feature>
<evidence type="ECO:0000256" key="1">
    <source>
        <dbReference type="ARBA" id="ARBA00006271"/>
    </source>
</evidence>
<dbReference type="FunFam" id="3.40.1170.10:FF:000001">
    <property type="entry name" value="DNA mismatch repair protein MutS"/>
    <property type="match status" value="1"/>
</dbReference>
<dbReference type="InterPro" id="IPR027417">
    <property type="entry name" value="P-loop_NTPase"/>
</dbReference>
<dbReference type="InterPro" id="IPR036678">
    <property type="entry name" value="MutS_con_dom_sf"/>
</dbReference>
<keyword evidence="3 9" id="KW-0547">Nucleotide-binding</keyword>
<keyword evidence="7 9" id="KW-0234">DNA repair</keyword>
<dbReference type="Pfam" id="PF00488">
    <property type="entry name" value="MutS_V"/>
    <property type="match status" value="1"/>
</dbReference>
<dbReference type="InterPro" id="IPR017261">
    <property type="entry name" value="DNA_mismatch_repair_MutS/MSH"/>
</dbReference>
<reference evidence="13 14" key="1">
    <citation type="submission" date="2018-08" db="EMBL/GenBank/DDBJ databases">
        <title>Recombination of ecologically and evolutionarily significant loci maintains genetic cohesion in the Pseudomonas syringae species complex.</title>
        <authorList>
            <person name="Dillon M."/>
            <person name="Thakur S."/>
            <person name="Almeida R.N.D."/>
            <person name="Weir B.S."/>
            <person name="Guttman D.S."/>
        </authorList>
    </citation>
    <scope>NUCLEOTIDE SEQUENCE [LARGE SCALE GENOMIC DNA]</scope>
    <source>
        <strain evidence="13 14">ICMP 9749</strain>
    </source>
</reference>
<feature type="region of interest" description="Disordered" evidence="11">
    <location>
        <begin position="844"/>
        <end position="866"/>
    </location>
</feature>
<accession>A0A3M5TPM2</accession>
<dbReference type="Gene3D" id="1.10.1420.10">
    <property type="match status" value="2"/>
</dbReference>
<dbReference type="SUPFAM" id="SSF48334">
    <property type="entry name" value="DNA repair protein MutS, domain III"/>
    <property type="match status" value="1"/>
</dbReference>
<dbReference type="GO" id="GO:0005829">
    <property type="term" value="C:cytosol"/>
    <property type="evidence" value="ECO:0007669"/>
    <property type="project" value="TreeGrafter"/>
</dbReference>
<name>A0A3M5TPM2_9PSED</name>
<dbReference type="GO" id="GO:0140664">
    <property type="term" value="F:ATP-dependent DNA damage sensor activity"/>
    <property type="evidence" value="ECO:0007669"/>
    <property type="project" value="InterPro"/>
</dbReference>
<dbReference type="PANTHER" id="PTHR11361:SF34">
    <property type="entry name" value="DNA MISMATCH REPAIR PROTEIN MSH1, MITOCHONDRIAL"/>
    <property type="match status" value="1"/>
</dbReference>
<dbReference type="SMART" id="SM00534">
    <property type="entry name" value="MUTSac"/>
    <property type="match status" value="1"/>
</dbReference>
<evidence type="ECO:0000256" key="4">
    <source>
        <dbReference type="ARBA" id="ARBA00022763"/>
    </source>
</evidence>
<evidence type="ECO:0000256" key="11">
    <source>
        <dbReference type="SAM" id="MobiDB-lite"/>
    </source>
</evidence>
<dbReference type="Pfam" id="PF05192">
    <property type="entry name" value="MutS_III"/>
    <property type="match status" value="1"/>
</dbReference>
<evidence type="ECO:0000256" key="5">
    <source>
        <dbReference type="ARBA" id="ARBA00022840"/>
    </source>
</evidence>
<gene>
    <name evidence="9" type="primary">mutS</name>
    <name evidence="13" type="ORF">ALP32_03639</name>
</gene>
<dbReference type="SUPFAM" id="SSF55271">
    <property type="entry name" value="DNA repair protein MutS, domain I"/>
    <property type="match status" value="1"/>
</dbReference>
<dbReference type="NCBIfam" id="NF003810">
    <property type="entry name" value="PRK05399.1"/>
    <property type="match status" value="1"/>
</dbReference>
<dbReference type="InterPro" id="IPR036187">
    <property type="entry name" value="DNA_mismatch_repair_MutS_sf"/>
</dbReference>
<evidence type="ECO:0000256" key="6">
    <source>
        <dbReference type="ARBA" id="ARBA00023125"/>
    </source>
</evidence>
<evidence type="ECO:0000259" key="12">
    <source>
        <dbReference type="PROSITE" id="PS00486"/>
    </source>
</evidence>
<evidence type="ECO:0000256" key="7">
    <source>
        <dbReference type="ARBA" id="ARBA00023204"/>
    </source>
</evidence>
<dbReference type="GO" id="GO:0006298">
    <property type="term" value="P:mismatch repair"/>
    <property type="evidence" value="ECO:0007669"/>
    <property type="project" value="UniProtKB-UniRule"/>
</dbReference>
<dbReference type="SMART" id="SM00533">
    <property type="entry name" value="MUTSd"/>
    <property type="match status" value="1"/>
</dbReference>
<dbReference type="InterPro" id="IPR007861">
    <property type="entry name" value="DNA_mismatch_repair_MutS_clamp"/>
</dbReference>
<dbReference type="GO" id="GO:0030983">
    <property type="term" value="F:mismatched DNA binding"/>
    <property type="evidence" value="ECO:0007669"/>
    <property type="project" value="InterPro"/>
</dbReference>
<sequence>MHHAAVRDNLAPITQTRHTPPRFKEGSTVMPQGCPTLLKNLPKPLMNKAISDLSAHTPMMQQYWKLKNQHLDQLMFYRMGDFYEIFYEDAKKAAKLLDITLTARGQSAGQSIPMCGIPYHAAEGYLAKLVKLGESVVICEQIGDPATSKGPVDRQVVRIITPGTISDEALLDERRDNLIAAVLGDERLFGLAVLDITSGNFSVLEIKGWENLLAELERINPVELLIPDDWPQGLPAEKRRGARRRAPWDFERDSAHKSLCQQFSTQDLKGFGCETLTLAIGAAGCLLGYAKETQRTALPHLRSLRHERLDDTVILDAASRRNLELDTNLSGGRDNTLQSVMDRCQTAMGTRLLTRWLNRPLRDLSILLARQTSITCFLERYRFENLQPQLKEIGDIERILARIGLRNARPRDLARLRDALSALPELQQAMNDLDAPHLQQLAQTASTYPELADLLQRAINDNPPAVIRDGGVLKTGYDAELDDLQSLSENAGQFLIDLEAREKARTGLSHLKVGYNRVHGYFIELPSKQAEQAPADYIRRQTLKGAERFITPELKEFEDKALSAKSRALAREKMLYETLLEDLIGHLAPLQDTAAALAELDVLSNLAERALNLDLNCPRFVAEPCMRIEQGRHPVVEQVLSTPFVANDLALDDSTRMLIITGPNMGGKSTYMRQTALIVLLAHIGSFVPAASCELSLVDRIFTRIGSSDDLAGGRSTFMVEMSETANILHNATDKSLVLMDEVGRGTSTFDGLSLAWAAAECLAQLRAYTLFATHYFELTVLPESEPLVNNVHLNATEHNERIVFLHRVLPGPASQSYGLAVAQLAGVPGKVITRAKEHLQRLETTSLPHEQPRAKPGKPAIPQQSDMFASLPHPVLDELSKIKVDDLTPRQALDLLYTLQTRL</sequence>
<evidence type="ECO:0000256" key="2">
    <source>
        <dbReference type="ARBA" id="ARBA00021982"/>
    </source>
</evidence>
<dbReference type="InterPro" id="IPR007696">
    <property type="entry name" value="DNA_mismatch_repair_MutS_core"/>
</dbReference>